<evidence type="ECO:0000313" key="1">
    <source>
        <dbReference type="EMBL" id="SBS79461.1"/>
    </source>
</evidence>
<dbReference type="AlphaFoldDB" id="A0A1Y5PTE2"/>
<gene>
    <name evidence="1" type="ORF">MHPYR_80050</name>
</gene>
<accession>A0A1Y5PTE2</accession>
<proteinExistence type="predicted"/>
<name>A0A1Y5PTE2_9MYCO</name>
<protein>
    <submittedName>
        <fullName evidence="1">Uncharacterized protein</fullName>
    </submittedName>
</protein>
<reference evidence="1" key="1">
    <citation type="submission" date="2016-03" db="EMBL/GenBank/DDBJ databases">
        <authorList>
            <person name="Ploux O."/>
        </authorList>
    </citation>
    <scope>NUCLEOTIDE SEQUENCE</scope>
    <source>
        <strain evidence="1">UC10</strain>
    </source>
</reference>
<dbReference type="EMBL" id="FLQS01000078">
    <property type="protein sequence ID" value="SBS79461.1"/>
    <property type="molecule type" value="Genomic_DNA"/>
</dbReference>
<sequence length="89" mass="9853">MLSVHAPIQQPSSTGAFRVVDTRPTVLITEQEVKLLTAAAIAAPAKRGLFSRWIAAHRAARAARPSRRSYTAHYEFLEHAAMARAMERL</sequence>
<organism evidence="1">
    <name type="scientific">uncultured Mycobacterium sp</name>
    <dbReference type="NCBI Taxonomy" id="171292"/>
    <lineage>
        <taxon>Bacteria</taxon>
        <taxon>Bacillati</taxon>
        <taxon>Actinomycetota</taxon>
        <taxon>Actinomycetes</taxon>
        <taxon>Mycobacteriales</taxon>
        <taxon>Mycobacteriaceae</taxon>
        <taxon>Mycobacterium</taxon>
        <taxon>environmental samples</taxon>
    </lineage>
</organism>